<feature type="chain" id="PRO_5045590534" description="DUF1090 domain-containing protein" evidence="2">
    <location>
        <begin position="18"/>
        <end position="123"/>
    </location>
</feature>
<evidence type="ECO:0000313" key="4">
    <source>
        <dbReference type="Proteomes" id="UP000633263"/>
    </source>
</evidence>
<reference evidence="4" key="1">
    <citation type="journal article" date="2019" name="Int. J. Syst. Evol. Microbiol.">
        <title>The Global Catalogue of Microorganisms (GCM) 10K type strain sequencing project: providing services to taxonomists for standard genome sequencing and annotation.</title>
        <authorList>
            <consortium name="The Broad Institute Genomics Platform"/>
            <consortium name="The Broad Institute Genome Sequencing Center for Infectious Disease"/>
            <person name="Wu L."/>
            <person name="Ma J."/>
        </authorList>
    </citation>
    <scope>NUCLEOTIDE SEQUENCE [LARGE SCALE GENOMIC DNA]</scope>
    <source>
        <strain evidence="4">JCM 11590</strain>
    </source>
</reference>
<dbReference type="Pfam" id="PF06476">
    <property type="entry name" value="DUF1090"/>
    <property type="match status" value="1"/>
</dbReference>
<evidence type="ECO:0000256" key="2">
    <source>
        <dbReference type="SAM" id="SignalP"/>
    </source>
</evidence>
<proteinExistence type="predicted"/>
<dbReference type="InterPro" id="IPR009468">
    <property type="entry name" value="DUF1090"/>
</dbReference>
<accession>A0ABQ2CPY0</accession>
<feature type="signal peptide" evidence="2">
    <location>
        <begin position="1"/>
        <end position="17"/>
    </location>
</feature>
<evidence type="ECO:0000256" key="1">
    <source>
        <dbReference type="SAM" id="MobiDB-lite"/>
    </source>
</evidence>
<dbReference type="Proteomes" id="UP000633263">
    <property type="component" value="Unassembled WGS sequence"/>
</dbReference>
<sequence length="123" mass="13625">MSKTLLIALLLAMPAQAQESEGERQTCARKEQRISEQLQAAEAAGNERQMEGLSEALAAVRRNCSEEGLAADRREKIAESEAEVAERRDDLADAMRSGDQEKIRKREEKLAEALNELDAARAE</sequence>
<dbReference type="EMBL" id="BMNN01000003">
    <property type="protein sequence ID" value="GGJ01793.1"/>
    <property type="molecule type" value="Genomic_DNA"/>
</dbReference>
<protein>
    <recommendedName>
        <fullName evidence="5">DUF1090 domain-containing protein</fullName>
    </recommendedName>
</protein>
<name>A0ABQ2CPY0_9GAMM</name>
<evidence type="ECO:0000313" key="3">
    <source>
        <dbReference type="EMBL" id="GGJ01793.1"/>
    </source>
</evidence>
<comment type="caution">
    <text evidence="3">The sequence shown here is derived from an EMBL/GenBank/DDBJ whole genome shotgun (WGS) entry which is preliminary data.</text>
</comment>
<keyword evidence="4" id="KW-1185">Reference proteome</keyword>
<evidence type="ECO:0008006" key="5">
    <source>
        <dbReference type="Google" id="ProtNLM"/>
    </source>
</evidence>
<organism evidence="3 4">
    <name type="scientific">Halopseudomonas pertucinogena</name>
    <dbReference type="NCBI Taxonomy" id="86175"/>
    <lineage>
        <taxon>Bacteria</taxon>
        <taxon>Pseudomonadati</taxon>
        <taxon>Pseudomonadota</taxon>
        <taxon>Gammaproteobacteria</taxon>
        <taxon>Pseudomonadales</taxon>
        <taxon>Pseudomonadaceae</taxon>
        <taxon>Halopseudomonas</taxon>
    </lineage>
</organism>
<dbReference type="RefSeq" id="WP_188636314.1">
    <property type="nucleotide sequence ID" value="NZ_BMNN01000003.1"/>
</dbReference>
<feature type="region of interest" description="Disordered" evidence="1">
    <location>
        <begin position="73"/>
        <end position="104"/>
    </location>
</feature>
<gene>
    <name evidence="3" type="ORF">GCM10009083_18260</name>
</gene>
<keyword evidence="2" id="KW-0732">Signal</keyword>